<organism evidence="2">
    <name type="scientific">Arundo donax</name>
    <name type="common">Giant reed</name>
    <name type="synonym">Donax arundinaceus</name>
    <dbReference type="NCBI Taxonomy" id="35708"/>
    <lineage>
        <taxon>Eukaryota</taxon>
        <taxon>Viridiplantae</taxon>
        <taxon>Streptophyta</taxon>
        <taxon>Embryophyta</taxon>
        <taxon>Tracheophyta</taxon>
        <taxon>Spermatophyta</taxon>
        <taxon>Magnoliopsida</taxon>
        <taxon>Liliopsida</taxon>
        <taxon>Poales</taxon>
        <taxon>Poaceae</taxon>
        <taxon>PACMAD clade</taxon>
        <taxon>Arundinoideae</taxon>
        <taxon>Arundineae</taxon>
        <taxon>Arundo</taxon>
    </lineage>
</organism>
<feature type="compositionally biased region" description="Basic and acidic residues" evidence="1">
    <location>
        <begin position="15"/>
        <end position="25"/>
    </location>
</feature>
<name>A0A0A9CTY8_ARUDO</name>
<sequence length="88" mass="9438">MQSNSGDNFSQQTDGHGERKTDTRSHGGVRGGPVENGHRHANRRGGPRGLKETEISTSTCDGKTSKRGTASYGAHERQVWVQKSSTGS</sequence>
<dbReference type="AlphaFoldDB" id="A0A0A9CTY8"/>
<reference evidence="2" key="1">
    <citation type="submission" date="2014-09" db="EMBL/GenBank/DDBJ databases">
        <authorList>
            <person name="Magalhaes I.L.F."/>
            <person name="Oliveira U."/>
            <person name="Santos F.R."/>
            <person name="Vidigal T.H.D.A."/>
            <person name="Brescovit A.D."/>
            <person name="Santos A.J."/>
        </authorList>
    </citation>
    <scope>NUCLEOTIDE SEQUENCE</scope>
    <source>
        <tissue evidence="2">Shoot tissue taken approximately 20 cm above the soil surface</tissue>
    </source>
</reference>
<feature type="region of interest" description="Disordered" evidence="1">
    <location>
        <begin position="1"/>
        <end position="88"/>
    </location>
</feature>
<proteinExistence type="predicted"/>
<evidence type="ECO:0000313" key="2">
    <source>
        <dbReference type="EMBL" id="JAD74957.1"/>
    </source>
</evidence>
<feature type="compositionally biased region" description="Polar residues" evidence="1">
    <location>
        <begin position="1"/>
        <end position="14"/>
    </location>
</feature>
<dbReference type="EMBL" id="GBRH01222938">
    <property type="protein sequence ID" value="JAD74957.1"/>
    <property type="molecule type" value="Transcribed_RNA"/>
</dbReference>
<protein>
    <submittedName>
        <fullName evidence="2">Uncharacterized protein</fullName>
    </submittedName>
</protein>
<evidence type="ECO:0000256" key="1">
    <source>
        <dbReference type="SAM" id="MobiDB-lite"/>
    </source>
</evidence>
<reference evidence="2" key="2">
    <citation type="journal article" date="2015" name="Data Brief">
        <title>Shoot transcriptome of the giant reed, Arundo donax.</title>
        <authorList>
            <person name="Barrero R.A."/>
            <person name="Guerrero F.D."/>
            <person name="Moolhuijzen P."/>
            <person name="Goolsby J.A."/>
            <person name="Tidwell J."/>
            <person name="Bellgard S.E."/>
            <person name="Bellgard M.I."/>
        </authorList>
    </citation>
    <scope>NUCLEOTIDE SEQUENCE</scope>
    <source>
        <tissue evidence="2">Shoot tissue taken approximately 20 cm above the soil surface</tissue>
    </source>
</reference>
<accession>A0A0A9CTY8</accession>